<dbReference type="RefSeq" id="WP_227778296.1">
    <property type="nucleotide sequence ID" value="NZ_BAABKX010000013.1"/>
</dbReference>
<organism evidence="2 3">
    <name type="scientific">Haladaptatus pallidirubidus</name>
    <dbReference type="NCBI Taxonomy" id="1008152"/>
    <lineage>
        <taxon>Archaea</taxon>
        <taxon>Methanobacteriati</taxon>
        <taxon>Methanobacteriota</taxon>
        <taxon>Stenosarchaea group</taxon>
        <taxon>Halobacteria</taxon>
        <taxon>Halobacteriales</taxon>
        <taxon>Haladaptataceae</taxon>
        <taxon>Haladaptatus</taxon>
    </lineage>
</organism>
<gene>
    <name evidence="2" type="ORF">GCM10025751_28900</name>
</gene>
<accession>A0AAV3UIX8</accession>
<evidence type="ECO:0000313" key="3">
    <source>
        <dbReference type="Proteomes" id="UP001501729"/>
    </source>
</evidence>
<reference evidence="2 3" key="1">
    <citation type="journal article" date="2019" name="Int. J. Syst. Evol. Microbiol.">
        <title>The Global Catalogue of Microorganisms (GCM) 10K type strain sequencing project: providing services to taxonomists for standard genome sequencing and annotation.</title>
        <authorList>
            <consortium name="The Broad Institute Genomics Platform"/>
            <consortium name="The Broad Institute Genome Sequencing Center for Infectious Disease"/>
            <person name="Wu L."/>
            <person name="Ma J."/>
        </authorList>
    </citation>
    <scope>NUCLEOTIDE SEQUENCE [LARGE SCALE GENOMIC DNA]</scope>
    <source>
        <strain evidence="2 3">JCM 17504</strain>
    </source>
</reference>
<comment type="caution">
    <text evidence="2">The sequence shown here is derived from an EMBL/GenBank/DDBJ whole genome shotgun (WGS) entry which is preliminary data.</text>
</comment>
<dbReference type="Pfam" id="PF23921">
    <property type="entry name" value="DUF7260"/>
    <property type="match status" value="1"/>
</dbReference>
<name>A0AAV3UIX8_9EURY</name>
<dbReference type="Proteomes" id="UP001501729">
    <property type="component" value="Unassembled WGS sequence"/>
</dbReference>
<protein>
    <recommendedName>
        <fullName evidence="1">DUF7260 domain-containing protein</fullName>
    </recommendedName>
</protein>
<evidence type="ECO:0000313" key="2">
    <source>
        <dbReference type="EMBL" id="GAA5052604.1"/>
    </source>
</evidence>
<dbReference type="GeneID" id="68617052"/>
<keyword evidence="3" id="KW-1185">Reference proteome</keyword>
<feature type="domain" description="DUF7260" evidence="1">
    <location>
        <begin position="13"/>
        <end position="241"/>
    </location>
</feature>
<dbReference type="AlphaFoldDB" id="A0AAV3UIX8"/>
<dbReference type="InterPro" id="IPR055684">
    <property type="entry name" value="DUF7260"/>
</dbReference>
<evidence type="ECO:0000259" key="1">
    <source>
        <dbReference type="Pfam" id="PF23921"/>
    </source>
</evidence>
<proteinExistence type="predicted"/>
<sequence>MAQYRSRLIDRTSLSSAQQLISNEKSQVHAEIDAFKSFLARLEEIPPHPYRTDGGALHGTVQSRSSTSHTFSSAVQKAYRETVLAVDHWEDEYGENTVLESITNEFSPEVATGLTAGSATWSQPLWDQLKSASEEAIETRQQAYSLITAERQQLKELHSSLTAVGEELAAIERREFAFNECNDRLTTIEQQLDELTHDQQSYLHQRKRSTEELFTTYVYSDLDTDYPGLAAIATTRQLLDRIELRHWASAN</sequence>
<dbReference type="EMBL" id="BAABKX010000013">
    <property type="protein sequence ID" value="GAA5052604.1"/>
    <property type="molecule type" value="Genomic_DNA"/>
</dbReference>